<evidence type="ECO:0000256" key="1">
    <source>
        <dbReference type="SAM" id="MobiDB-lite"/>
    </source>
</evidence>
<dbReference type="AlphaFoldDB" id="A0A1M6RJJ5"/>
<feature type="region of interest" description="Disordered" evidence="1">
    <location>
        <begin position="1"/>
        <end position="32"/>
    </location>
</feature>
<reference evidence="3" key="1">
    <citation type="submission" date="2016-11" db="EMBL/GenBank/DDBJ databases">
        <authorList>
            <person name="Varghese N."/>
            <person name="Submissions S."/>
        </authorList>
    </citation>
    <scope>NUCLEOTIDE SEQUENCE [LARGE SCALE GENOMIC DNA]</scope>
    <source>
        <strain evidence="3">DSM 100564</strain>
    </source>
</reference>
<evidence type="ECO:0000313" key="3">
    <source>
        <dbReference type="Proteomes" id="UP000183982"/>
    </source>
</evidence>
<evidence type="ECO:0000313" key="2">
    <source>
        <dbReference type="EMBL" id="SHK32537.1"/>
    </source>
</evidence>
<keyword evidence="3" id="KW-1185">Reference proteome</keyword>
<gene>
    <name evidence="2" type="ORF">SAMN05444000_12556</name>
</gene>
<proteinExistence type="predicted"/>
<dbReference type="OrthoDB" id="7855144at2"/>
<accession>A0A1M6RJJ5</accession>
<dbReference type="Proteomes" id="UP000183982">
    <property type="component" value="Unassembled WGS sequence"/>
</dbReference>
<feature type="compositionally biased region" description="Low complexity" evidence="1">
    <location>
        <begin position="14"/>
        <end position="31"/>
    </location>
</feature>
<dbReference type="EMBL" id="FQZQ01000025">
    <property type="protein sequence ID" value="SHK32537.1"/>
    <property type="molecule type" value="Genomic_DNA"/>
</dbReference>
<protein>
    <submittedName>
        <fullName evidence="2">Uncharacterized protein</fullName>
    </submittedName>
</protein>
<name>A0A1M6RJJ5_9RHOB</name>
<dbReference type="RefSeq" id="WP_139280769.1">
    <property type="nucleotide sequence ID" value="NZ_FQZQ01000025.1"/>
</dbReference>
<organism evidence="2 3">
    <name type="scientific">Shimia gijangensis</name>
    <dbReference type="NCBI Taxonomy" id="1470563"/>
    <lineage>
        <taxon>Bacteria</taxon>
        <taxon>Pseudomonadati</taxon>
        <taxon>Pseudomonadota</taxon>
        <taxon>Alphaproteobacteria</taxon>
        <taxon>Rhodobacterales</taxon>
        <taxon>Roseobacteraceae</taxon>
    </lineage>
</organism>
<sequence>MDVATAKSMGLLGQNPSEQVVPQQQQQMSPEDMVDNAVQNDTKEALDGTDLIVESWNMQTEGKGLETLNDFAADFVENGELTEASLEKALSNHGIGEGIMREQFAQITDAGNQNVYNALEVGDDLGMERMEFLREVHDTGTSADAKLVRGLMAGAALGHLSGAEVVDHFDRLYAKYTGE</sequence>